<feature type="domain" description="Dihydroprymidine dehydrogenase" evidence="2">
    <location>
        <begin position="1"/>
        <end position="54"/>
    </location>
</feature>
<feature type="non-terminal residue" evidence="3">
    <location>
        <position position="1"/>
    </location>
</feature>
<feature type="non-terminal residue" evidence="3">
    <location>
        <position position="54"/>
    </location>
</feature>
<keyword evidence="1" id="KW-0560">Oxidoreductase</keyword>
<evidence type="ECO:0000313" key="4">
    <source>
        <dbReference type="Proteomes" id="UP001529510"/>
    </source>
</evidence>
<reference evidence="3 4" key="1">
    <citation type="submission" date="2024-05" db="EMBL/GenBank/DDBJ databases">
        <title>Genome sequencing and assembly of Indian major carp, Cirrhinus mrigala (Hamilton, 1822).</title>
        <authorList>
            <person name="Mohindra V."/>
            <person name="Chowdhury L.M."/>
            <person name="Lal K."/>
            <person name="Jena J.K."/>
        </authorList>
    </citation>
    <scope>NUCLEOTIDE SEQUENCE [LARGE SCALE GENOMIC DNA]</scope>
    <source>
        <strain evidence="3">CM1030</strain>
        <tissue evidence="3">Blood</tissue>
    </source>
</reference>
<evidence type="ECO:0000313" key="3">
    <source>
        <dbReference type="EMBL" id="KAL0200448.1"/>
    </source>
</evidence>
<keyword evidence="4" id="KW-1185">Reference proteome</keyword>
<dbReference type="PANTHER" id="PTHR43073:SF2">
    <property type="entry name" value="DIHYDROPYRIMIDINE DEHYDROGENASE [NADP(+)]"/>
    <property type="match status" value="1"/>
</dbReference>
<sequence length="54" mass="5541">NYYGAAKAILSDNPLGLTCGMVCPTSDLCVGGCNLYASEEGPINIGGLQQFATE</sequence>
<gene>
    <name evidence="3" type="ORF">M9458_003635</name>
</gene>
<protein>
    <recommendedName>
        <fullName evidence="2">Dihydroprymidine dehydrogenase domain-containing protein</fullName>
    </recommendedName>
</protein>
<dbReference type="InterPro" id="IPR028261">
    <property type="entry name" value="DPD_II"/>
</dbReference>
<accession>A0ABD0RRL4</accession>
<dbReference type="Gene3D" id="1.10.1060.10">
    <property type="entry name" value="Alpha-helical ferredoxin"/>
    <property type="match status" value="1"/>
</dbReference>
<dbReference type="Pfam" id="PF14691">
    <property type="entry name" value="Fer4_20"/>
    <property type="match status" value="1"/>
</dbReference>
<dbReference type="GO" id="GO:0016627">
    <property type="term" value="F:oxidoreductase activity, acting on the CH-CH group of donors"/>
    <property type="evidence" value="ECO:0007669"/>
    <property type="project" value="UniProtKB-ARBA"/>
</dbReference>
<dbReference type="AlphaFoldDB" id="A0ABD0RRL4"/>
<name>A0ABD0RRL4_CIRMR</name>
<dbReference type="InterPro" id="IPR009051">
    <property type="entry name" value="Helical_ferredxn"/>
</dbReference>
<dbReference type="PANTHER" id="PTHR43073">
    <property type="entry name" value="DIHYDROPYRIMIDINE DEHYDROGENASE [NADP(+)]"/>
    <property type="match status" value="1"/>
</dbReference>
<evidence type="ECO:0000256" key="1">
    <source>
        <dbReference type="ARBA" id="ARBA00023002"/>
    </source>
</evidence>
<comment type="caution">
    <text evidence="3">The sequence shown here is derived from an EMBL/GenBank/DDBJ whole genome shotgun (WGS) entry which is preliminary data.</text>
</comment>
<dbReference type="Proteomes" id="UP001529510">
    <property type="component" value="Unassembled WGS sequence"/>
</dbReference>
<dbReference type="SUPFAM" id="SSF46548">
    <property type="entry name" value="alpha-helical ferredoxin"/>
    <property type="match status" value="1"/>
</dbReference>
<organism evidence="3 4">
    <name type="scientific">Cirrhinus mrigala</name>
    <name type="common">Mrigala</name>
    <dbReference type="NCBI Taxonomy" id="683832"/>
    <lineage>
        <taxon>Eukaryota</taxon>
        <taxon>Metazoa</taxon>
        <taxon>Chordata</taxon>
        <taxon>Craniata</taxon>
        <taxon>Vertebrata</taxon>
        <taxon>Euteleostomi</taxon>
        <taxon>Actinopterygii</taxon>
        <taxon>Neopterygii</taxon>
        <taxon>Teleostei</taxon>
        <taxon>Ostariophysi</taxon>
        <taxon>Cypriniformes</taxon>
        <taxon>Cyprinidae</taxon>
        <taxon>Labeoninae</taxon>
        <taxon>Labeonini</taxon>
        <taxon>Cirrhinus</taxon>
    </lineage>
</organism>
<evidence type="ECO:0000259" key="2">
    <source>
        <dbReference type="Pfam" id="PF14691"/>
    </source>
</evidence>
<proteinExistence type="predicted"/>
<dbReference type="EMBL" id="JAMKFB020000002">
    <property type="protein sequence ID" value="KAL0200448.1"/>
    <property type="molecule type" value="Genomic_DNA"/>
</dbReference>